<sequence length="151" mass="17531">MAMAYTKTDNTFTKAIDMLSTMMRYMKGVDYNVVTIQKELEYSKAYIGLEQLRFGNKLKVSWEVPVELEEYEIVKVTLQPILENCIRHGFKNMKSEEVRPLIGQKIGIRNVDERIRMIFGTEYGLHIEETETGFCVAIRIPAIREEMGVNL</sequence>
<gene>
    <name evidence="2" type="ORF">H9717_09475</name>
</gene>
<feature type="domain" description="Signal transduction histidine kinase internal region" evidence="1">
    <location>
        <begin position="3"/>
        <end position="58"/>
    </location>
</feature>
<dbReference type="GO" id="GO:0000155">
    <property type="term" value="F:phosphorelay sensor kinase activity"/>
    <property type="evidence" value="ECO:0007669"/>
    <property type="project" value="InterPro"/>
</dbReference>
<name>A0A9D2I7U6_9FIRM</name>
<dbReference type="Pfam" id="PF06580">
    <property type="entry name" value="His_kinase"/>
    <property type="match status" value="1"/>
</dbReference>
<dbReference type="PANTHER" id="PTHR34220">
    <property type="entry name" value="SENSOR HISTIDINE KINASE YPDA"/>
    <property type="match status" value="1"/>
</dbReference>
<dbReference type="InterPro" id="IPR010559">
    <property type="entry name" value="Sig_transdc_His_kin_internal"/>
</dbReference>
<reference evidence="2" key="1">
    <citation type="journal article" date="2021" name="PeerJ">
        <title>Extensive microbial diversity within the chicken gut microbiome revealed by metagenomics and culture.</title>
        <authorList>
            <person name="Gilroy R."/>
            <person name="Ravi A."/>
            <person name="Getino M."/>
            <person name="Pursley I."/>
            <person name="Horton D.L."/>
            <person name="Alikhan N.F."/>
            <person name="Baker D."/>
            <person name="Gharbi K."/>
            <person name="Hall N."/>
            <person name="Watson M."/>
            <person name="Adriaenssens E.M."/>
            <person name="Foster-Nyarko E."/>
            <person name="Jarju S."/>
            <person name="Secka A."/>
            <person name="Antonio M."/>
            <person name="Oren A."/>
            <person name="Chaudhuri R.R."/>
            <person name="La Ragione R."/>
            <person name="Hildebrand F."/>
            <person name="Pallen M.J."/>
        </authorList>
    </citation>
    <scope>NUCLEOTIDE SEQUENCE</scope>
    <source>
        <strain evidence="2">CHK179-7159</strain>
    </source>
</reference>
<keyword evidence="2" id="KW-0808">Transferase</keyword>
<keyword evidence="2" id="KW-0418">Kinase</keyword>
<dbReference type="AlphaFoldDB" id="A0A9D2I7U6"/>
<dbReference type="InterPro" id="IPR050640">
    <property type="entry name" value="Bact_2-comp_sensor_kinase"/>
</dbReference>
<comment type="caution">
    <text evidence="2">The sequence shown here is derived from an EMBL/GenBank/DDBJ whole genome shotgun (WGS) entry which is preliminary data.</text>
</comment>
<accession>A0A9D2I7U6</accession>
<reference evidence="2" key="2">
    <citation type="submission" date="2021-04" db="EMBL/GenBank/DDBJ databases">
        <authorList>
            <person name="Gilroy R."/>
        </authorList>
    </citation>
    <scope>NUCLEOTIDE SEQUENCE</scope>
    <source>
        <strain evidence="2">CHK179-7159</strain>
    </source>
</reference>
<dbReference type="Proteomes" id="UP000886858">
    <property type="component" value="Unassembled WGS sequence"/>
</dbReference>
<organism evidence="2 3">
    <name type="scientific">Candidatus Eisenbergiella merdipullorum</name>
    <dbReference type="NCBI Taxonomy" id="2838553"/>
    <lineage>
        <taxon>Bacteria</taxon>
        <taxon>Bacillati</taxon>
        <taxon>Bacillota</taxon>
        <taxon>Clostridia</taxon>
        <taxon>Lachnospirales</taxon>
        <taxon>Lachnospiraceae</taxon>
        <taxon>Eisenbergiella</taxon>
    </lineage>
</organism>
<evidence type="ECO:0000313" key="2">
    <source>
        <dbReference type="EMBL" id="HJA93323.1"/>
    </source>
</evidence>
<dbReference type="GO" id="GO:0016020">
    <property type="term" value="C:membrane"/>
    <property type="evidence" value="ECO:0007669"/>
    <property type="project" value="InterPro"/>
</dbReference>
<protein>
    <submittedName>
        <fullName evidence="2">Histidine kinase</fullName>
    </submittedName>
</protein>
<evidence type="ECO:0000313" key="3">
    <source>
        <dbReference type="Proteomes" id="UP000886858"/>
    </source>
</evidence>
<evidence type="ECO:0000259" key="1">
    <source>
        <dbReference type="Pfam" id="PF06580"/>
    </source>
</evidence>
<dbReference type="PANTHER" id="PTHR34220:SF7">
    <property type="entry name" value="SENSOR HISTIDINE KINASE YPDA"/>
    <property type="match status" value="1"/>
</dbReference>
<proteinExistence type="predicted"/>
<dbReference type="EMBL" id="DWYY01000102">
    <property type="protein sequence ID" value="HJA93323.1"/>
    <property type="molecule type" value="Genomic_DNA"/>
</dbReference>